<protein>
    <recommendedName>
        <fullName evidence="3">DUF4907 domain-containing protein</fullName>
    </recommendedName>
</protein>
<accession>A0A1G9L8X9</accession>
<evidence type="ECO:0000313" key="1">
    <source>
        <dbReference type="EMBL" id="SDL58402.1"/>
    </source>
</evidence>
<dbReference type="RefSeq" id="WP_093199319.1">
    <property type="nucleotide sequence ID" value="NZ_FNGS01000002.1"/>
</dbReference>
<gene>
    <name evidence="1" type="ORF">SAMN04488090_1320</name>
</gene>
<dbReference type="OrthoDB" id="674043at2"/>
<keyword evidence="2" id="KW-1185">Reference proteome</keyword>
<evidence type="ECO:0008006" key="3">
    <source>
        <dbReference type="Google" id="ProtNLM"/>
    </source>
</evidence>
<dbReference type="AlphaFoldDB" id="A0A1G9L8X9"/>
<evidence type="ECO:0000313" key="2">
    <source>
        <dbReference type="Proteomes" id="UP000198901"/>
    </source>
</evidence>
<dbReference type="STRING" id="563176.SAMN04488090_1320"/>
<sequence length="111" mass="12451">MSKKKVVLVLLVLIAAVAGYLWKSGRFEPRFRLQVFQTPDGWGFEIAQRGRPFIYQPIIPTIPGKRGFSSEEGARKTGELMIKKLEESNNPPEISVEELRELGIPEAAQAP</sequence>
<proteinExistence type="predicted"/>
<dbReference type="InterPro" id="IPR032593">
    <property type="entry name" value="DUF4907"/>
</dbReference>
<name>A0A1G9L8X9_9BACT</name>
<dbReference type="EMBL" id="FNGS01000002">
    <property type="protein sequence ID" value="SDL58402.1"/>
    <property type="molecule type" value="Genomic_DNA"/>
</dbReference>
<dbReference type="Proteomes" id="UP000198901">
    <property type="component" value="Unassembled WGS sequence"/>
</dbReference>
<reference evidence="1 2" key="1">
    <citation type="submission" date="2016-10" db="EMBL/GenBank/DDBJ databases">
        <authorList>
            <person name="de Groot N.N."/>
        </authorList>
    </citation>
    <scope>NUCLEOTIDE SEQUENCE [LARGE SCALE GENOMIC DNA]</scope>
    <source>
        <strain evidence="1 2">DSM 21668</strain>
    </source>
</reference>
<organism evidence="1 2">
    <name type="scientific">Siphonobacter aquaeclarae</name>
    <dbReference type="NCBI Taxonomy" id="563176"/>
    <lineage>
        <taxon>Bacteria</taxon>
        <taxon>Pseudomonadati</taxon>
        <taxon>Bacteroidota</taxon>
        <taxon>Cytophagia</taxon>
        <taxon>Cytophagales</taxon>
        <taxon>Cytophagaceae</taxon>
        <taxon>Siphonobacter</taxon>
    </lineage>
</organism>
<dbReference type="Pfam" id="PF16250">
    <property type="entry name" value="DUF4907"/>
    <property type="match status" value="1"/>
</dbReference>